<dbReference type="PROSITE" id="PS00379">
    <property type="entry name" value="CDP_ALCOHOL_P_TRANSF"/>
    <property type="match status" value="1"/>
</dbReference>
<accession>A0ABP0RRI9</accession>
<dbReference type="Gene3D" id="1.20.120.1760">
    <property type="match status" value="1"/>
</dbReference>
<organism evidence="8 9">
    <name type="scientific">Durusdinium trenchii</name>
    <dbReference type="NCBI Taxonomy" id="1381693"/>
    <lineage>
        <taxon>Eukaryota</taxon>
        <taxon>Sar</taxon>
        <taxon>Alveolata</taxon>
        <taxon>Dinophyceae</taxon>
        <taxon>Suessiales</taxon>
        <taxon>Symbiodiniaceae</taxon>
        <taxon>Durusdinium</taxon>
    </lineage>
</organism>
<keyword evidence="3 5" id="KW-0808">Transferase</keyword>
<evidence type="ECO:0000313" key="8">
    <source>
        <dbReference type="EMBL" id="CAK9103244.1"/>
    </source>
</evidence>
<evidence type="ECO:0000313" key="9">
    <source>
        <dbReference type="Proteomes" id="UP001642464"/>
    </source>
</evidence>
<keyword evidence="9" id="KW-1185">Reference proteome</keyword>
<comment type="similarity">
    <text evidence="2 5">Belongs to the CDP-alcohol phosphatidyltransferase class-I family.</text>
</comment>
<keyword evidence="4 7" id="KW-0472">Membrane</keyword>
<evidence type="ECO:0000256" key="1">
    <source>
        <dbReference type="ARBA" id="ARBA00004370"/>
    </source>
</evidence>
<dbReference type="InterPro" id="IPR043130">
    <property type="entry name" value="CDP-OH_PTrfase_TM_dom"/>
</dbReference>
<dbReference type="InterPro" id="IPR048254">
    <property type="entry name" value="CDP_ALCOHOL_P_TRANSF_CS"/>
</dbReference>
<dbReference type="InterPro" id="IPR014472">
    <property type="entry name" value="CHOPT"/>
</dbReference>
<feature type="region of interest" description="Disordered" evidence="6">
    <location>
        <begin position="31"/>
        <end position="55"/>
    </location>
</feature>
<comment type="caution">
    <text evidence="8">The sequence shown here is derived from an EMBL/GenBank/DDBJ whole genome shotgun (WGS) entry which is preliminary data.</text>
</comment>
<dbReference type="PANTHER" id="PTHR10414">
    <property type="entry name" value="ETHANOLAMINEPHOSPHOTRANSFERASE"/>
    <property type="match status" value="1"/>
</dbReference>
<feature type="transmembrane region" description="Helical" evidence="7">
    <location>
        <begin position="308"/>
        <end position="325"/>
    </location>
</feature>
<dbReference type="Proteomes" id="UP001642464">
    <property type="component" value="Unassembled WGS sequence"/>
</dbReference>
<evidence type="ECO:0000256" key="5">
    <source>
        <dbReference type="RuleBase" id="RU003750"/>
    </source>
</evidence>
<keyword evidence="7" id="KW-0812">Transmembrane</keyword>
<keyword evidence="7" id="KW-1133">Transmembrane helix</keyword>
<evidence type="ECO:0000256" key="3">
    <source>
        <dbReference type="ARBA" id="ARBA00022679"/>
    </source>
</evidence>
<feature type="transmembrane region" description="Helical" evidence="7">
    <location>
        <begin position="206"/>
        <end position="224"/>
    </location>
</feature>
<proteinExistence type="inferred from homology"/>
<feature type="transmembrane region" description="Helical" evidence="7">
    <location>
        <begin position="172"/>
        <end position="194"/>
    </location>
</feature>
<gene>
    <name evidence="8" type="ORF">SCF082_LOCUS48235</name>
</gene>
<dbReference type="Pfam" id="PF01066">
    <property type="entry name" value="CDP-OH_P_transf"/>
    <property type="match status" value="1"/>
</dbReference>
<evidence type="ECO:0000256" key="2">
    <source>
        <dbReference type="ARBA" id="ARBA00010441"/>
    </source>
</evidence>
<dbReference type="PANTHER" id="PTHR10414:SF37">
    <property type="entry name" value="BB IN A BOXCAR, ISOFORM C"/>
    <property type="match status" value="1"/>
</dbReference>
<feature type="transmembrane region" description="Helical" evidence="7">
    <location>
        <begin position="345"/>
        <end position="364"/>
    </location>
</feature>
<evidence type="ECO:0000256" key="4">
    <source>
        <dbReference type="ARBA" id="ARBA00023136"/>
    </source>
</evidence>
<feature type="transmembrane region" description="Helical" evidence="7">
    <location>
        <begin position="410"/>
        <end position="431"/>
    </location>
</feature>
<name>A0ABP0RRI9_9DINO</name>
<sequence>MGMPYFHILDTARTGRFPVESNTFRPRLVDAERLTDGGTQPAGGNAEGPERSRTGPTLIVPKLAEHLRAMQCRNSVGCRVHGDVLVSKVGGNVHVALGKSTAFDRPASLAAAKLPSCGIQAAALVMEMMHVLSESGLDHIKKHQYKAGKYTPLDNLLNPYWIQLAEALPRWLAPNTVTLVGFCPLVISYALSYWVSPSFETPPPRWLMFVMTGALFFYQTMDAMDGKQARRTGSSSPLGQLFDHGCDCLACVAQTGAAAAVLSFGPNFLGLFSLNILSSGFFMAQWEEYHTGTLPTAYGPVGVTETQFFLMGLTLVSGLLGPQVVESFTNMELNLPLLGTVVFKTLFLKGWMLFVGFFMTMCMLKNVAQALRERGLPGAAVLQDLVPVLLQNVLLACWSPQVVAAAAREISLWTLLLLFYYTAQMILFSMARMPFPMLQKWLAPYVASLEVGSDMFEHHTVWRPEILWESLEDLEESLGMQSTLWLRGRASFSSSALGWWHGQKQSRCCRDSRGKLELQKRHTNTSAFMSAGAFLLSSIHDLTVE</sequence>
<protein>
    <submittedName>
        <fullName evidence="8">Uncharacterized CDP-alcohol phosphatidyltransferase class-I family protein 3 (Developmental gene 1056 protein)</fullName>
    </submittedName>
</protein>
<evidence type="ECO:0000256" key="6">
    <source>
        <dbReference type="SAM" id="MobiDB-lite"/>
    </source>
</evidence>
<dbReference type="InterPro" id="IPR000462">
    <property type="entry name" value="CDP-OH_P_trans"/>
</dbReference>
<comment type="subcellular location">
    <subcellularLocation>
        <location evidence="1">Membrane</location>
    </subcellularLocation>
</comment>
<evidence type="ECO:0000256" key="7">
    <source>
        <dbReference type="SAM" id="Phobius"/>
    </source>
</evidence>
<dbReference type="EMBL" id="CAXAMM010042140">
    <property type="protein sequence ID" value="CAK9103244.1"/>
    <property type="molecule type" value="Genomic_DNA"/>
</dbReference>
<reference evidence="8 9" key="1">
    <citation type="submission" date="2024-02" db="EMBL/GenBank/DDBJ databases">
        <authorList>
            <person name="Chen Y."/>
            <person name="Shah S."/>
            <person name="Dougan E. K."/>
            <person name="Thang M."/>
            <person name="Chan C."/>
        </authorList>
    </citation>
    <scope>NUCLEOTIDE SEQUENCE [LARGE SCALE GENOMIC DNA]</scope>
</reference>